<evidence type="ECO:0000313" key="3">
    <source>
        <dbReference type="Proteomes" id="UP000644147"/>
    </source>
</evidence>
<dbReference type="EMBL" id="JAEHFX010000001">
    <property type="protein sequence ID" value="MBK0401529.1"/>
    <property type="molecule type" value="Genomic_DNA"/>
</dbReference>
<dbReference type="RefSeq" id="WP_200504159.1">
    <property type="nucleotide sequence ID" value="NZ_JAEHFX010000001.1"/>
</dbReference>
<gene>
    <name evidence="2" type="ORF">I5M27_00950</name>
</gene>
<keyword evidence="1" id="KW-0732">Signal</keyword>
<accession>A0ABS1BWT8</accession>
<name>A0ABS1BWT8_9BACT</name>
<comment type="caution">
    <text evidence="2">The sequence shown here is derived from an EMBL/GenBank/DDBJ whole genome shotgun (WGS) entry which is preliminary data.</text>
</comment>
<reference evidence="2 3" key="1">
    <citation type="submission" date="2020-12" db="EMBL/GenBank/DDBJ databases">
        <title>Bacterial novel species Adhaeribacter sp. BT258 isolated from soil.</title>
        <authorList>
            <person name="Jung H.-Y."/>
        </authorList>
    </citation>
    <scope>NUCLEOTIDE SEQUENCE [LARGE SCALE GENOMIC DNA]</scope>
    <source>
        <strain evidence="2 3">BT258</strain>
    </source>
</reference>
<organism evidence="2 3">
    <name type="scientific">Adhaeribacter terrigena</name>
    <dbReference type="NCBI Taxonomy" id="2793070"/>
    <lineage>
        <taxon>Bacteria</taxon>
        <taxon>Pseudomonadati</taxon>
        <taxon>Bacteroidota</taxon>
        <taxon>Cytophagia</taxon>
        <taxon>Cytophagales</taxon>
        <taxon>Hymenobacteraceae</taxon>
        <taxon>Adhaeribacter</taxon>
    </lineage>
</organism>
<protein>
    <recommendedName>
        <fullName evidence="4">DUF2141 domain-containing protein</fullName>
    </recommendedName>
</protein>
<proteinExistence type="predicted"/>
<dbReference type="Proteomes" id="UP000644147">
    <property type="component" value="Unassembled WGS sequence"/>
</dbReference>
<evidence type="ECO:0000256" key="1">
    <source>
        <dbReference type="SAM" id="SignalP"/>
    </source>
</evidence>
<evidence type="ECO:0000313" key="2">
    <source>
        <dbReference type="EMBL" id="MBK0401529.1"/>
    </source>
</evidence>
<keyword evidence="3" id="KW-1185">Reference proteome</keyword>
<feature type="signal peptide" evidence="1">
    <location>
        <begin position="1"/>
        <end position="24"/>
    </location>
</feature>
<sequence>MQKQIHKKLLLSILVMLWAALFGAENAEAQKAKKMKIELGETFRNDQVKVFLNKDLVYDKRTTTADSASIADLFYVNRPKGPYTVTVEINGQKFEKSSPKQKKELDDENYSLLINYNRDSAEVELKTHSLIILYD</sequence>
<feature type="chain" id="PRO_5045991255" description="DUF2141 domain-containing protein" evidence="1">
    <location>
        <begin position="25"/>
        <end position="135"/>
    </location>
</feature>
<evidence type="ECO:0008006" key="4">
    <source>
        <dbReference type="Google" id="ProtNLM"/>
    </source>
</evidence>